<dbReference type="AlphaFoldDB" id="A0A834IBE5"/>
<evidence type="ECO:0000313" key="3">
    <source>
        <dbReference type="Proteomes" id="UP000625711"/>
    </source>
</evidence>
<feature type="region of interest" description="Disordered" evidence="1">
    <location>
        <begin position="25"/>
        <end position="47"/>
    </location>
</feature>
<keyword evidence="3" id="KW-1185">Reference proteome</keyword>
<evidence type="ECO:0000256" key="1">
    <source>
        <dbReference type="SAM" id="MobiDB-lite"/>
    </source>
</evidence>
<protein>
    <submittedName>
        <fullName evidence="2">Uncharacterized protein</fullName>
    </submittedName>
</protein>
<organism evidence="2 3">
    <name type="scientific">Rhynchophorus ferrugineus</name>
    <name type="common">Red palm weevil</name>
    <name type="synonym">Curculio ferrugineus</name>
    <dbReference type="NCBI Taxonomy" id="354439"/>
    <lineage>
        <taxon>Eukaryota</taxon>
        <taxon>Metazoa</taxon>
        <taxon>Ecdysozoa</taxon>
        <taxon>Arthropoda</taxon>
        <taxon>Hexapoda</taxon>
        <taxon>Insecta</taxon>
        <taxon>Pterygota</taxon>
        <taxon>Neoptera</taxon>
        <taxon>Endopterygota</taxon>
        <taxon>Coleoptera</taxon>
        <taxon>Polyphaga</taxon>
        <taxon>Cucujiformia</taxon>
        <taxon>Curculionidae</taxon>
        <taxon>Dryophthorinae</taxon>
        <taxon>Rhynchophorus</taxon>
    </lineage>
</organism>
<proteinExistence type="predicted"/>
<accession>A0A834IBE5</accession>
<dbReference type="EMBL" id="JAACXV010014065">
    <property type="protein sequence ID" value="KAF7270747.1"/>
    <property type="molecule type" value="Genomic_DNA"/>
</dbReference>
<evidence type="ECO:0000313" key="2">
    <source>
        <dbReference type="EMBL" id="KAF7270747.1"/>
    </source>
</evidence>
<comment type="caution">
    <text evidence="2">The sequence shown here is derived from an EMBL/GenBank/DDBJ whole genome shotgun (WGS) entry which is preliminary data.</text>
</comment>
<sequence>MELRLGQTPTLASINDGVATLKNDAASTGKRCRRHPSTGPGQVPLAISNCKDKHNQVDDEPRDDDVSRIVDIWGTEKQSIYSSTMENHQNPITIHCKQSSTALDGRITIASTFPP</sequence>
<dbReference type="Proteomes" id="UP000625711">
    <property type="component" value="Unassembled WGS sequence"/>
</dbReference>
<gene>
    <name evidence="2" type="ORF">GWI33_016329</name>
</gene>
<name>A0A834IBE5_RHYFE</name>
<reference evidence="2" key="1">
    <citation type="submission" date="2020-08" db="EMBL/GenBank/DDBJ databases">
        <title>Genome sequencing and assembly of the red palm weevil Rhynchophorus ferrugineus.</title>
        <authorList>
            <person name="Dias G.B."/>
            <person name="Bergman C.M."/>
            <person name="Manee M."/>
        </authorList>
    </citation>
    <scope>NUCLEOTIDE SEQUENCE</scope>
    <source>
        <strain evidence="2">AA-2017</strain>
        <tissue evidence="2">Whole larva</tissue>
    </source>
</reference>